<dbReference type="EMBL" id="CP144698">
    <property type="protein sequence ID" value="WVZ16101.1"/>
    <property type="molecule type" value="Genomic_DNA"/>
</dbReference>
<accession>A0AAQ3NW29</accession>
<sequence length="159" mass="18135">MSIIKVSKIIVSHSNAFFNQVCPIRIEFILQFLLLLLRSPIHSFTPHCVHAITRSQPSIDLLHYLPEQLRVFSLLNLVVGHAQRLELRRRVVHLVGDEDEPHDLRTPRVQRRVRLDIELVAAHDRATAPLVSIVAPAVGIEFVDHRTRGLVIAVHVGRR</sequence>
<proteinExistence type="predicted"/>
<protein>
    <submittedName>
        <fullName evidence="1">Uncharacterized protein</fullName>
    </submittedName>
</protein>
<organism evidence="1 2">
    <name type="scientific">Vigna mungo</name>
    <name type="common">Black gram</name>
    <name type="synonym">Phaseolus mungo</name>
    <dbReference type="NCBI Taxonomy" id="3915"/>
    <lineage>
        <taxon>Eukaryota</taxon>
        <taxon>Viridiplantae</taxon>
        <taxon>Streptophyta</taxon>
        <taxon>Embryophyta</taxon>
        <taxon>Tracheophyta</taxon>
        <taxon>Spermatophyta</taxon>
        <taxon>Magnoliopsida</taxon>
        <taxon>eudicotyledons</taxon>
        <taxon>Gunneridae</taxon>
        <taxon>Pentapetalae</taxon>
        <taxon>rosids</taxon>
        <taxon>fabids</taxon>
        <taxon>Fabales</taxon>
        <taxon>Fabaceae</taxon>
        <taxon>Papilionoideae</taxon>
        <taxon>50 kb inversion clade</taxon>
        <taxon>NPAAA clade</taxon>
        <taxon>indigoferoid/millettioid clade</taxon>
        <taxon>Phaseoleae</taxon>
        <taxon>Vigna</taxon>
    </lineage>
</organism>
<name>A0AAQ3NW29_VIGMU</name>
<evidence type="ECO:0000313" key="2">
    <source>
        <dbReference type="Proteomes" id="UP001374535"/>
    </source>
</evidence>
<dbReference type="AlphaFoldDB" id="A0AAQ3NW29"/>
<keyword evidence="2" id="KW-1185">Reference proteome</keyword>
<gene>
    <name evidence="1" type="ORF">V8G54_009083</name>
</gene>
<reference evidence="1 2" key="1">
    <citation type="journal article" date="2023" name="Life. Sci Alliance">
        <title>Evolutionary insights into 3D genome organization and epigenetic landscape of Vigna mungo.</title>
        <authorList>
            <person name="Junaid A."/>
            <person name="Singh B."/>
            <person name="Bhatia S."/>
        </authorList>
    </citation>
    <scope>NUCLEOTIDE SEQUENCE [LARGE SCALE GENOMIC DNA]</scope>
    <source>
        <strain evidence="1">Urdbean</strain>
    </source>
</reference>
<evidence type="ECO:0000313" key="1">
    <source>
        <dbReference type="EMBL" id="WVZ16101.1"/>
    </source>
</evidence>
<dbReference type="Proteomes" id="UP001374535">
    <property type="component" value="Chromosome 3"/>
</dbReference>